<evidence type="ECO:0000256" key="5">
    <source>
        <dbReference type="ARBA" id="ARBA00022532"/>
    </source>
</evidence>
<dbReference type="PANTHER" id="PTHR42902">
    <property type="entry name" value="MALATE SYNTHASE"/>
    <property type="match status" value="1"/>
</dbReference>
<dbReference type="InterPro" id="IPR046363">
    <property type="entry name" value="MS_N_TIM-barrel_dom"/>
</dbReference>
<comment type="subcellular location">
    <subcellularLocation>
        <location evidence="1">Peroxisome</location>
    </subcellularLocation>
</comment>
<dbReference type="AlphaFoldDB" id="A0AAD4KSY1"/>
<dbReference type="InterPro" id="IPR048355">
    <property type="entry name" value="MS_C"/>
</dbReference>
<dbReference type="InterPro" id="IPR006252">
    <property type="entry name" value="Malate_synthA"/>
</dbReference>
<evidence type="ECO:0000256" key="6">
    <source>
        <dbReference type="ARBA" id="ARBA00022679"/>
    </source>
</evidence>
<dbReference type="Gene3D" id="3.20.20.360">
    <property type="entry name" value="Malate synthase, domain 3"/>
    <property type="match status" value="1"/>
</dbReference>
<accession>A0AAD4KSY1</accession>
<feature type="domain" description="Malate synthase N-terminal" evidence="12">
    <location>
        <begin position="10"/>
        <end position="72"/>
    </location>
</feature>
<dbReference type="NCBIfam" id="TIGR01344">
    <property type="entry name" value="malate_syn_A"/>
    <property type="match status" value="1"/>
</dbReference>
<dbReference type="CDD" id="cd00727">
    <property type="entry name" value="malate_synt_A"/>
    <property type="match status" value="1"/>
</dbReference>
<dbReference type="FunFam" id="3.20.20.360:FF:000001">
    <property type="entry name" value="Malate synthase"/>
    <property type="match status" value="1"/>
</dbReference>
<dbReference type="SUPFAM" id="SSF51645">
    <property type="entry name" value="Malate synthase G"/>
    <property type="match status" value="1"/>
</dbReference>
<evidence type="ECO:0000256" key="8">
    <source>
        <dbReference type="ARBA" id="ARBA00047918"/>
    </source>
</evidence>
<evidence type="ECO:0000259" key="11">
    <source>
        <dbReference type="Pfam" id="PF01274"/>
    </source>
</evidence>
<evidence type="ECO:0000313" key="15">
    <source>
        <dbReference type="Proteomes" id="UP001201262"/>
    </source>
</evidence>
<evidence type="ECO:0000256" key="10">
    <source>
        <dbReference type="RuleBase" id="RU000555"/>
    </source>
</evidence>
<keyword evidence="7" id="KW-0576">Peroxisome</keyword>
<evidence type="ECO:0000256" key="4">
    <source>
        <dbReference type="ARBA" id="ARBA00022435"/>
    </source>
</evidence>
<dbReference type="InterPro" id="IPR001465">
    <property type="entry name" value="Malate_synthase_TIM"/>
</dbReference>
<dbReference type="GO" id="GO:0006097">
    <property type="term" value="P:glyoxylate cycle"/>
    <property type="evidence" value="ECO:0007669"/>
    <property type="project" value="UniProtKB-KW"/>
</dbReference>
<reference evidence="14" key="1">
    <citation type="submission" date="2021-12" db="EMBL/GenBank/DDBJ databases">
        <title>Convergent genome expansion in fungi linked to evolution of root-endophyte symbiosis.</title>
        <authorList>
            <consortium name="DOE Joint Genome Institute"/>
            <person name="Ke Y.-H."/>
            <person name="Bonito G."/>
            <person name="Liao H.-L."/>
            <person name="Looney B."/>
            <person name="Rojas-Flechas A."/>
            <person name="Nash J."/>
            <person name="Hameed K."/>
            <person name="Schadt C."/>
            <person name="Martin F."/>
            <person name="Crous P.W."/>
            <person name="Miettinen O."/>
            <person name="Magnuson J.K."/>
            <person name="Labbe J."/>
            <person name="Jacobson D."/>
            <person name="Doktycz M.J."/>
            <person name="Veneault-Fourrey C."/>
            <person name="Kuo A."/>
            <person name="Mondo S."/>
            <person name="Calhoun S."/>
            <person name="Riley R."/>
            <person name="Ohm R."/>
            <person name="LaButti K."/>
            <person name="Andreopoulos B."/>
            <person name="Pangilinan J."/>
            <person name="Nolan M."/>
            <person name="Tritt A."/>
            <person name="Clum A."/>
            <person name="Lipzen A."/>
            <person name="Daum C."/>
            <person name="Barry K."/>
            <person name="Grigoriev I.V."/>
            <person name="Vilgalys R."/>
        </authorList>
    </citation>
    <scope>NUCLEOTIDE SEQUENCE</scope>
    <source>
        <strain evidence="14">PMI_201</strain>
    </source>
</reference>
<evidence type="ECO:0000259" key="12">
    <source>
        <dbReference type="Pfam" id="PF20656"/>
    </source>
</evidence>
<dbReference type="GO" id="GO:0005782">
    <property type="term" value="C:peroxisomal matrix"/>
    <property type="evidence" value="ECO:0007669"/>
    <property type="project" value="TreeGrafter"/>
</dbReference>
<proteinExistence type="inferred from homology"/>
<dbReference type="PANTHER" id="PTHR42902:SF1">
    <property type="entry name" value="MALATE SYNTHASE 1-RELATED"/>
    <property type="match status" value="1"/>
</dbReference>
<evidence type="ECO:0000256" key="1">
    <source>
        <dbReference type="ARBA" id="ARBA00004275"/>
    </source>
</evidence>
<dbReference type="GeneID" id="70246811"/>
<evidence type="ECO:0000256" key="3">
    <source>
        <dbReference type="ARBA" id="ARBA00012636"/>
    </source>
</evidence>
<name>A0AAD4KSY1_9EURO</name>
<dbReference type="Pfam" id="PF20656">
    <property type="entry name" value="MS_N"/>
    <property type="match status" value="1"/>
</dbReference>
<keyword evidence="15" id="KW-1185">Reference proteome</keyword>
<dbReference type="Proteomes" id="UP001201262">
    <property type="component" value="Unassembled WGS sequence"/>
</dbReference>
<keyword evidence="4 10" id="KW-0329">Glyoxylate bypass</keyword>
<dbReference type="EMBL" id="JAJTJA010000008">
    <property type="protein sequence ID" value="KAH8695255.1"/>
    <property type="molecule type" value="Genomic_DNA"/>
</dbReference>
<dbReference type="Pfam" id="PF20659">
    <property type="entry name" value="MS_C"/>
    <property type="match status" value="1"/>
</dbReference>
<evidence type="ECO:0000256" key="2">
    <source>
        <dbReference type="ARBA" id="ARBA00006394"/>
    </source>
</evidence>
<evidence type="ECO:0000256" key="9">
    <source>
        <dbReference type="PIRSR" id="PIRSR001363-1"/>
    </source>
</evidence>
<dbReference type="Gene3D" id="1.20.1220.12">
    <property type="entry name" value="Malate synthase, domain III"/>
    <property type="match status" value="1"/>
</dbReference>
<gene>
    <name evidence="14" type="ORF">BGW36DRAFT_382384</name>
</gene>
<evidence type="ECO:0000259" key="13">
    <source>
        <dbReference type="Pfam" id="PF20659"/>
    </source>
</evidence>
<sequence length="539" mass="61225">MTTVEAQLQGVSILGTVNSEHRKILTKEAVAFLALLHRTFNDRRKALLERRKTRQAEIDRGQLLDFLPETKHIRENDAWKGAPPAPGLVDRRVEITGPTDRKMVVNALNSDVFTYMADFEDSSAPTWENMINGQVNLYDAIRRQVDFKQGNKEYKLRTDRTLPTLIARARGWHLEEKHFTVDGEPISGSLFDFGLYFFHNARELISRGTGPYFYLPKMESHLEARLWNDAFNLGQDYIGLPRGTIRATVLIETINAAFEMDEIIYELRDHSSGLNCGRWDYIFSFIKKFRQNPNFVLPDRSAVTMTVPFMDAYVRLLIKTCHRRGVHAMGGMAAQIPIKDDPKANDVAMENVRKDKLREVRAGHDGTWVAHPALASIALDVFNKYMPTPNQLFNRREDVHVTANDLLNTNVPGSITEEGIRKNLNIGLGYMEGWLRGVGCIPINYLMEDAATAEVSRSQLWQWVKHNVTTAEGKRIDKAYALRLLQEQTESLAQKAPKGNKYQLAARYFATQVTGEDYADFLTSLLYNEISAPGTAAKL</sequence>
<feature type="active site" description="Proton acceptor" evidence="9">
    <location>
        <position position="168"/>
    </location>
</feature>
<protein>
    <recommendedName>
        <fullName evidence="3 10">Malate synthase</fullName>
        <ecNumber evidence="3 10">2.3.3.9</ecNumber>
    </recommendedName>
</protein>
<dbReference type="InterPro" id="IPR019830">
    <property type="entry name" value="Malate_synthase_CS"/>
</dbReference>
<evidence type="ECO:0000313" key="14">
    <source>
        <dbReference type="EMBL" id="KAH8695255.1"/>
    </source>
</evidence>
<feature type="active site" description="Proton donor" evidence="9">
    <location>
        <position position="449"/>
    </location>
</feature>
<feature type="domain" description="Malate synthase TIM barrel" evidence="11">
    <location>
        <begin position="164"/>
        <end position="408"/>
    </location>
</feature>
<dbReference type="EC" id="2.3.3.9" evidence="3 10"/>
<comment type="similarity">
    <text evidence="2 10">Belongs to the malate synthase family.</text>
</comment>
<dbReference type="PROSITE" id="PS00510">
    <property type="entry name" value="MALATE_SYNTHASE"/>
    <property type="match status" value="1"/>
</dbReference>
<dbReference type="InterPro" id="IPR048356">
    <property type="entry name" value="MS_N"/>
</dbReference>
<dbReference type="GO" id="GO:0004474">
    <property type="term" value="F:malate synthase activity"/>
    <property type="evidence" value="ECO:0007669"/>
    <property type="project" value="UniProtKB-EC"/>
</dbReference>
<keyword evidence="5 10" id="KW-0816">Tricarboxylic acid cycle</keyword>
<evidence type="ECO:0000256" key="7">
    <source>
        <dbReference type="ARBA" id="ARBA00023140"/>
    </source>
</evidence>
<dbReference type="PIRSF" id="PIRSF001363">
    <property type="entry name" value="Malate_synth"/>
    <property type="match status" value="1"/>
</dbReference>
<comment type="pathway">
    <text evidence="10">Carbohydrate metabolism; glyoxylate cycle; (S)-malate from isocitrate: step 2/2.</text>
</comment>
<dbReference type="Pfam" id="PF01274">
    <property type="entry name" value="MS_TIM-barrel"/>
    <property type="match status" value="1"/>
</dbReference>
<dbReference type="FunFam" id="1.20.1220.12:FF:000001">
    <property type="entry name" value="Malate synthase"/>
    <property type="match status" value="1"/>
</dbReference>
<dbReference type="InterPro" id="IPR044856">
    <property type="entry name" value="Malate_synth_C_sf"/>
</dbReference>
<dbReference type="RefSeq" id="XP_046070397.1">
    <property type="nucleotide sequence ID" value="XM_046216524.1"/>
</dbReference>
<comment type="caution">
    <text evidence="14">The sequence shown here is derived from an EMBL/GenBank/DDBJ whole genome shotgun (WGS) entry which is preliminary data.</text>
</comment>
<dbReference type="InterPro" id="IPR011076">
    <property type="entry name" value="Malate_synth_sf"/>
</dbReference>
<dbReference type="GO" id="GO:0006099">
    <property type="term" value="P:tricarboxylic acid cycle"/>
    <property type="evidence" value="ECO:0007669"/>
    <property type="project" value="UniProtKB-KW"/>
</dbReference>
<organism evidence="14 15">
    <name type="scientific">Talaromyces proteolyticus</name>
    <dbReference type="NCBI Taxonomy" id="1131652"/>
    <lineage>
        <taxon>Eukaryota</taxon>
        <taxon>Fungi</taxon>
        <taxon>Dikarya</taxon>
        <taxon>Ascomycota</taxon>
        <taxon>Pezizomycotina</taxon>
        <taxon>Eurotiomycetes</taxon>
        <taxon>Eurotiomycetidae</taxon>
        <taxon>Eurotiales</taxon>
        <taxon>Trichocomaceae</taxon>
        <taxon>Talaromyces</taxon>
        <taxon>Talaromyces sect. Bacilispori</taxon>
    </lineage>
</organism>
<comment type="catalytic activity">
    <reaction evidence="8 10">
        <text>glyoxylate + acetyl-CoA + H2O = (S)-malate + CoA + H(+)</text>
        <dbReference type="Rhea" id="RHEA:18181"/>
        <dbReference type="ChEBI" id="CHEBI:15377"/>
        <dbReference type="ChEBI" id="CHEBI:15378"/>
        <dbReference type="ChEBI" id="CHEBI:15589"/>
        <dbReference type="ChEBI" id="CHEBI:36655"/>
        <dbReference type="ChEBI" id="CHEBI:57287"/>
        <dbReference type="ChEBI" id="CHEBI:57288"/>
        <dbReference type="EC" id="2.3.3.9"/>
    </reaction>
</comment>
<keyword evidence="6 10" id="KW-0808">Transferase</keyword>
<feature type="domain" description="Malate synthase C-terminal" evidence="13">
    <location>
        <begin position="415"/>
        <end position="530"/>
    </location>
</feature>